<accession>A0A238FHV7</accession>
<sequence length="764" mass="83680">MDSSPSHSKKQKLLPQSNATHDISPAAKKRKRDHPQAVEVRASSAAPPAETGRGETCKDVAQDQQNARHETKASPSANDGMTKVDKAKAKKRRKEVQKAMARPLPLSSGLWDVLLSLKRRDYFIFTQENPPSFAFDTRGFKGGRTIQIKDIRDFVLHLLSEEKAQQWLYVAASFNKRNVRRVVALMIPGITSTTLGVAAPPHSANLPFALSPPATPSQLPIFQTLFSHACPTKAPGDKYKLHSCYQHFINCPLTGGEKDRREKARKELGQSKKTADPSLYLMTPEQMAEQAYPVPSRSSSDRPTTSFDGWKRDDGWIEAPYQAPLQHGQIPEVLGIDCEMCLTEDGSELTRVSVVDMHGKSVYDSLVKPDKPILDYLTRFSGLDNEKLSNVTKRLGDVHRDLSKLISYNTVLIGHSLECDLRVLKLVHSFIIDTSVIYQHPRGPPFKASLKWLAQKWLKREIQNNASTTPASIVPLPSTSSSSSKDALAPLTASTGSDPSAPTPPSIGGHDSAEDALTCIDLLKLKMAKGPGFGEFQNDQETIFERLGRGTDRKRCAVVDHGTPGQWHGAKADSAIGCTNDDQVVEGVARSVEGHELVVGRFMDLSHALGCECCAPFHPRAVQNTNGLAQTSLQGSQPSNAALGKLSATLPGINVGSVPSTNTQDTSLSSPSPSLDEVHAQLNSQLLKLHASLPPLTALVIFTGHNSPLEMSCLAAKKAKFDRLWKTIKQSEIADEDRWMESDDRTLLDEVERCRTGLSFYCVK</sequence>
<proteinExistence type="inferred from homology"/>
<protein>
    <submittedName>
        <fullName evidence="9">BQ2448_3916 protein</fullName>
    </submittedName>
</protein>
<evidence type="ECO:0000256" key="1">
    <source>
        <dbReference type="ARBA" id="ARBA00004123"/>
    </source>
</evidence>
<evidence type="ECO:0000256" key="2">
    <source>
        <dbReference type="ARBA" id="ARBA00006357"/>
    </source>
</evidence>
<feature type="region of interest" description="Disordered" evidence="7">
    <location>
        <begin position="1"/>
        <end position="100"/>
    </location>
</feature>
<dbReference type="GO" id="GO:0005634">
    <property type="term" value="C:nucleus"/>
    <property type="evidence" value="ECO:0007669"/>
    <property type="project" value="UniProtKB-SubCell"/>
</dbReference>
<evidence type="ECO:0000313" key="9">
    <source>
        <dbReference type="EMBL" id="SCV72379.1"/>
    </source>
</evidence>
<dbReference type="EMBL" id="FMSP01000009">
    <property type="protein sequence ID" value="SCV72379.1"/>
    <property type="molecule type" value="Genomic_DNA"/>
</dbReference>
<evidence type="ECO:0000313" key="10">
    <source>
        <dbReference type="Proteomes" id="UP000198372"/>
    </source>
</evidence>
<dbReference type="CDD" id="cd06145">
    <property type="entry name" value="REX1_like"/>
    <property type="match status" value="1"/>
</dbReference>
<dbReference type="SUPFAM" id="SSF53098">
    <property type="entry name" value="Ribonuclease H-like"/>
    <property type="match status" value="1"/>
</dbReference>
<comment type="similarity">
    <text evidence="2">Belongs to the REXO1/REXO3 family.</text>
</comment>
<dbReference type="AlphaFoldDB" id="A0A238FHV7"/>
<evidence type="ECO:0000256" key="6">
    <source>
        <dbReference type="ARBA" id="ARBA00023242"/>
    </source>
</evidence>
<dbReference type="PANTHER" id="PTHR12801:SF115">
    <property type="entry name" value="FI18136P1-RELATED"/>
    <property type="match status" value="1"/>
</dbReference>
<organism evidence="9 10">
    <name type="scientific">Microbotryum intermedium</name>
    <dbReference type="NCBI Taxonomy" id="269621"/>
    <lineage>
        <taxon>Eukaryota</taxon>
        <taxon>Fungi</taxon>
        <taxon>Dikarya</taxon>
        <taxon>Basidiomycota</taxon>
        <taxon>Pucciniomycotina</taxon>
        <taxon>Microbotryomycetes</taxon>
        <taxon>Microbotryales</taxon>
        <taxon>Microbotryaceae</taxon>
        <taxon>Microbotryum</taxon>
    </lineage>
</organism>
<feature type="compositionally biased region" description="Low complexity" evidence="7">
    <location>
        <begin position="295"/>
        <end position="308"/>
    </location>
</feature>
<keyword evidence="10" id="KW-1185">Reference proteome</keyword>
<dbReference type="STRING" id="269621.A0A238FHV7"/>
<evidence type="ECO:0000256" key="3">
    <source>
        <dbReference type="ARBA" id="ARBA00022722"/>
    </source>
</evidence>
<dbReference type="GO" id="GO:0010629">
    <property type="term" value="P:negative regulation of gene expression"/>
    <property type="evidence" value="ECO:0007669"/>
    <property type="project" value="UniProtKB-ARBA"/>
</dbReference>
<dbReference type="InterPro" id="IPR036397">
    <property type="entry name" value="RNaseH_sf"/>
</dbReference>
<dbReference type="OrthoDB" id="206335at2759"/>
<name>A0A238FHV7_9BASI</name>
<dbReference type="GO" id="GO:0004527">
    <property type="term" value="F:exonuclease activity"/>
    <property type="evidence" value="ECO:0007669"/>
    <property type="project" value="UniProtKB-KW"/>
</dbReference>
<feature type="compositionally biased region" description="Basic and acidic residues" evidence="7">
    <location>
        <begin position="52"/>
        <end position="72"/>
    </location>
</feature>
<evidence type="ECO:0000256" key="4">
    <source>
        <dbReference type="ARBA" id="ARBA00022801"/>
    </source>
</evidence>
<dbReference type="Gene3D" id="3.30.420.10">
    <property type="entry name" value="Ribonuclease H-like superfamily/Ribonuclease H"/>
    <property type="match status" value="1"/>
</dbReference>
<keyword evidence="5" id="KW-0269">Exonuclease</keyword>
<feature type="compositionally biased region" description="Polar residues" evidence="7">
    <location>
        <begin position="657"/>
        <end position="666"/>
    </location>
</feature>
<dbReference type="InterPro" id="IPR012337">
    <property type="entry name" value="RNaseH-like_sf"/>
</dbReference>
<reference evidence="10" key="1">
    <citation type="submission" date="2016-09" db="EMBL/GenBank/DDBJ databases">
        <authorList>
            <person name="Jeantristanb JTB J.-T."/>
            <person name="Ricardo R."/>
        </authorList>
    </citation>
    <scope>NUCLEOTIDE SEQUENCE [LARGE SCALE GENOMIC DNA]</scope>
</reference>
<keyword evidence="6" id="KW-0539">Nucleus</keyword>
<dbReference type="SMART" id="SM00479">
    <property type="entry name" value="EXOIII"/>
    <property type="match status" value="1"/>
</dbReference>
<feature type="region of interest" description="Disordered" evidence="7">
    <location>
        <begin position="290"/>
        <end position="309"/>
    </location>
</feature>
<dbReference type="InterPro" id="IPR013520">
    <property type="entry name" value="Ribonucl_H"/>
</dbReference>
<evidence type="ECO:0000256" key="7">
    <source>
        <dbReference type="SAM" id="MobiDB-lite"/>
    </source>
</evidence>
<evidence type="ECO:0000256" key="5">
    <source>
        <dbReference type="ARBA" id="ARBA00022839"/>
    </source>
</evidence>
<evidence type="ECO:0000259" key="8">
    <source>
        <dbReference type="SMART" id="SM00479"/>
    </source>
</evidence>
<keyword evidence="4" id="KW-0378">Hydrolase</keyword>
<dbReference type="InterPro" id="IPR034922">
    <property type="entry name" value="REX1-like_exo"/>
</dbReference>
<feature type="compositionally biased region" description="Low complexity" evidence="7">
    <location>
        <begin position="471"/>
        <end position="491"/>
    </location>
</feature>
<keyword evidence="3" id="KW-0540">Nuclease</keyword>
<comment type="subcellular location">
    <subcellularLocation>
        <location evidence="1">Nucleus</location>
    </subcellularLocation>
</comment>
<feature type="domain" description="Exonuclease" evidence="8">
    <location>
        <begin position="332"/>
        <end position="532"/>
    </location>
</feature>
<dbReference type="PANTHER" id="PTHR12801">
    <property type="entry name" value="RNA EXONUCLEASE REXO1 / RECO3 FAMILY MEMBER-RELATED"/>
    <property type="match status" value="1"/>
</dbReference>
<feature type="region of interest" description="Disordered" evidence="7">
    <location>
        <begin position="654"/>
        <end position="675"/>
    </location>
</feature>
<dbReference type="FunFam" id="3.30.420.10:FF:000031">
    <property type="entry name" value="RNA exonuclease 1"/>
    <property type="match status" value="1"/>
</dbReference>
<feature type="region of interest" description="Disordered" evidence="7">
    <location>
        <begin position="469"/>
        <end position="510"/>
    </location>
</feature>
<gene>
    <name evidence="9" type="ORF">BQ2448_3916</name>
</gene>
<dbReference type="GO" id="GO:0003676">
    <property type="term" value="F:nucleic acid binding"/>
    <property type="evidence" value="ECO:0007669"/>
    <property type="project" value="InterPro"/>
</dbReference>
<dbReference type="Proteomes" id="UP000198372">
    <property type="component" value="Unassembled WGS sequence"/>
</dbReference>
<dbReference type="InterPro" id="IPR047021">
    <property type="entry name" value="REXO1/3/4-like"/>
</dbReference>